<sequence length="404" mass="45883">MKPKEAANVNYDTARKWKKIYEEDSEREIPTKKNKSRQLNENHKAHLINFFDEDSSATIQDAVDNLTISFAGLQIKKSRVAEFMKEQPGSSTLKAEAALPKKIRSVSSKNTFNMIGNNNNIGNIQLGDTYSASESSSMNTKRKANDDFEEITKTKKPCQFEFEGNTEEINSILGKWSKFLENKENFHPFSLEYHHVIRSSMKKRNQTPVKPRTIKPRATKPRAAKPRDVKPIKPTPKPEETPSEPNTATKTKKAQVKWVGLGVPDIEGAQDSEVEEIVEDEEDETRQNIHFQRSIYNFHTTYKDIHDGESEFKGLFLFPFVKAVTATVAAEFGAAKTDFCDGEVCLEAMSTQLKAINMLIDGSSKYNANGLIRMYGYRNLETLLLETSSYFGCSDQSRSKFDHY</sequence>
<organism evidence="2 3">
    <name type="scientific">Mucor saturninus</name>
    <dbReference type="NCBI Taxonomy" id="64648"/>
    <lineage>
        <taxon>Eukaryota</taxon>
        <taxon>Fungi</taxon>
        <taxon>Fungi incertae sedis</taxon>
        <taxon>Mucoromycota</taxon>
        <taxon>Mucoromycotina</taxon>
        <taxon>Mucoromycetes</taxon>
        <taxon>Mucorales</taxon>
        <taxon>Mucorineae</taxon>
        <taxon>Mucoraceae</taxon>
        <taxon>Mucor</taxon>
    </lineage>
</organism>
<keyword evidence="3" id="KW-1185">Reference proteome</keyword>
<evidence type="ECO:0000256" key="1">
    <source>
        <dbReference type="SAM" id="MobiDB-lite"/>
    </source>
</evidence>
<gene>
    <name evidence="2" type="ORF">INT47_008173</name>
</gene>
<feature type="compositionally biased region" description="Basic and acidic residues" evidence="1">
    <location>
        <begin position="225"/>
        <end position="240"/>
    </location>
</feature>
<reference evidence="2" key="1">
    <citation type="submission" date="2020-12" db="EMBL/GenBank/DDBJ databases">
        <title>Metabolic potential, ecology and presence of endohyphal bacteria is reflected in genomic diversity of Mucoromycotina.</title>
        <authorList>
            <person name="Muszewska A."/>
            <person name="Okrasinska A."/>
            <person name="Steczkiewicz K."/>
            <person name="Drgas O."/>
            <person name="Orlowska M."/>
            <person name="Perlinska-Lenart U."/>
            <person name="Aleksandrzak-Piekarczyk T."/>
            <person name="Szatraj K."/>
            <person name="Zielenkiewicz U."/>
            <person name="Pilsyk S."/>
            <person name="Malc E."/>
            <person name="Mieczkowski P."/>
            <person name="Kruszewska J.S."/>
            <person name="Biernat P."/>
            <person name="Pawlowska J."/>
        </authorList>
    </citation>
    <scope>NUCLEOTIDE SEQUENCE</scope>
    <source>
        <strain evidence="2">WA0000017839</strain>
    </source>
</reference>
<protein>
    <submittedName>
        <fullName evidence="2">Uncharacterized protein</fullName>
    </submittedName>
</protein>
<evidence type="ECO:0000313" key="2">
    <source>
        <dbReference type="EMBL" id="KAG2203446.1"/>
    </source>
</evidence>
<dbReference type="OrthoDB" id="2261494at2759"/>
<proteinExistence type="predicted"/>
<dbReference type="Proteomes" id="UP000603453">
    <property type="component" value="Unassembled WGS sequence"/>
</dbReference>
<comment type="caution">
    <text evidence="2">The sequence shown here is derived from an EMBL/GenBank/DDBJ whole genome shotgun (WGS) entry which is preliminary data.</text>
</comment>
<dbReference type="EMBL" id="JAEPRD010000051">
    <property type="protein sequence ID" value="KAG2203446.1"/>
    <property type="molecule type" value="Genomic_DNA"/>
</dbReference>
<evidence type="ECO:0000313" key="3">
    <source>
        <dbReference type="Proteomes" id="UP000603453"/>
    </source>
</evidence>
<dbReference type="AlphaFoldDB" id="A0A8H7R5B6"/>
<feature type="region of interest" description="Disordered" evidence="1">
    <location>
        <begin position="201"/>
        <end position="254"/>
    </location>
</feature>
<name>A0A8H7R5B6_9FUNG</name>
<feature type="compositionally biased region" description="Basic residues" evidence="1">
    <location>
        <begin position="212"/>
        <end position="224"/>
    </location>
</feature>
<accession>A0A8H7R5B6</accession>